<evidence type="ECO:0000259" key="1">
    <source>
        <dbReference type="Pfam" id="PF21082"/>
    </source>
</evidence>
<dbReference type="SUPFAM" id="SSF82689">
    <property type="entry name" value="Mechanosensitive channel protein MscS (YggB), C-terminal domain"/>
    <property type="match status" value="1"/>
</dbReference>
<gene>
    <name evidence="2" type="ORF">GCM10023313_16360</name>
</gene>
<reference evidence="3" key="1">
    <citation type="journal article" date="2019" name="Int. J. Syst. Evol. Microbiol.">
        <title>The Global Catalogue of Microorganisms (GCM) 10K type strain sequencing project: providing services to taxonomists for standard genome sequencing and annotation.</title>
        <authorList>
            <consortium name="The Broad Institute Genomics Platform"/>
            <consortium name="The Broad Institute Genome Sequencing Center for Infectious Disease"/>
            <person name="Wu L."/>
            <person name="Ma J."/>
        </authorList>
    </citation>
    <scope>NUCLEOTIDE SEQUENCE [LARGE SCALE GENOMIC DNA]</scope>
    <source>
        <strain evidence="3">JCM 18283</strain>
    </source>
</reference>
<evidence type="ECO:0000313" key="2">
    <source>
        <dbReference type="EMBL" id="GAA4913806.1"/>
    </source>
</evidence>
<dbReference type="Pfam" id="PF21082">
    <property type="entry name" value="MS_channel_3rd"/>
    <property type="match status" value="1"/>
</dbReference>
<dbReference type="Gene3D" id="3.30.70.100">
    <property type="match status" value="1"/>
</dbReference>
<dbReference type="InterPro" id="IPR049278">
    <property type="entry name" value="MS_channel_C"/>
</dbReference>
<protein>
    <recommendedName>
        <fullName evidence="1">Mechanosensitive ion channel MscS C-terminal domain-containing protein</fullName>
    </recommendedName>
</protein>
<dbReference type="InterPro" id="IPR045275">
    <property type="entry name" value="MscS_archaea/bacteria_type"/>
</dbReference>
<sequence length="93" mass="10627">MLEKEPAPYVLQTSLDDFYVSYRVNAFTKLPNKQAAIYSELHANIQDVFHEAGIELMSPRYYAVRDGNATAMPPEYLPKDYQPGSIKVKIDDK</sequence>
<accession>A0ABP9FXX2</accession>
<dbReference type="PANTHER" id="PTHR30221">
    <property type="entry name" value="SMALL-CONDUCTANCE MECHANOSENSITIVE CHANNEL"/>
    <property type="match status" value="1"/>
</dbReference>
<keyword evidence="3" id="KW-1185">Reference proteome</keyword>
<dbReference type="InterPro" id="IPR011066">
    <property type="entry name" value="MscS_channel_C_sf"/>
</dbReference>
<dbReference type="Proteomes" id="UP001501436">
    <property type="component" value="Unassembled WGS sequence"/>
</dbReference>
<comment type="caution">
    <text evidence="2">The sequence shown here is derived from an EMBL/GenBank/DDBJ whole genome shotgun (WGS) entry which is preliminary data.</text>
</comment>
<dbReference type="PANTHER" id="PTHR30221:SF18">
    <property type="entry name" value="SLL0590 PROTEIN"/>
    <property type="match status" value="1"/>
</dbReference>
<name>A0ABP9FXX2_9SPHI</name>
<organism evidence="2 3">
    <name type="scientific">Mucilaginibacter defluvii</name>
    <dbReference type="NCBI Taxonomy" id="1196019"/>
    <lineage>
        <taxon>Bacteria</taxon>
        <taxon>Pseudomonadati</taxon>
        <taxon>Bacteroidota</taxon>
        <taxon>Sphingobacteriia</taxon>
        <taxon>Sphingobacteriales</taxon>
        <taxon>Sphingobacteriaceae</taxon>
        <taxon>Mucilaginibacter</taxon>
    </lineage>
</organism>
<proteinExistence type="predicted"/>
<evidence type="ECO:0000313" key="3">
    <source>
        <dbReference type="Proteomes" id="UP001501436"/>
    </source>
</evidence>
<feature type="domain" description="Mechanosensitive ion channel MscS C-terminal" evidence="1">
    <location>
        <begin position="2"/>
        <end position="56"/>
    </location>
</feature>
<dbReference type="EMBL" id="BAABJI010000002">
    <property type="protein sequence ID" value="GAA4913806.1"/>
    <property type="molecule type" value="Genomic_DNA"/>
</dbReference>